<sequence length="88" mass="9250">MKLEALAAALFGLGALARKTPTADDVDHATDAEWEVEVAPGQFVAINGTIESVFDHLLADGWDLSPYGPPPASGAGKRGMFDHLFLNG</sequence>
<feature type="chain" id="PRO_5042831671" evidence="1">
    <location>
        <begin position="18"/>
        <end position="88"/>
    </location>
</feature>
<keyword evidence="1" id="KW-0732">Signal</keyword>
<comment type="caution">
    <text evidence="2">The sequence shown here is derived from an EMBL/GenBank/DDBJ whole genome shotgun (WGS) entry which is preliminary data.</text>
</comment>
<protein>
    <submittedName>
        <fullName evidence="2">Uncharacterized protein</fullName>
    </submittedName>
</protein>
<evidence type="ECO:0000256" key="1">
    <source>
        <dbReference type="SAM" id="SignalP"/>
    </source>
</evidence>
<name>A0AAN6SYS8_9PEZI</name>
<reference evidence="2" key="2">
    <citation type="submission" date="2023-05" db="EMBL/GenBank/DDBJ databases">
        <authorList>
            <consortium name="Lawrence Berkeley National Laboratory"/>
            <person name="Steindorff A."/>
            <person name="Hensen N."/>
            <person name="Bonometti L."/>
            <person name="Westerberg I."/>
            <person name="Brannstrom I.O."/>
            <person name="Guillou S."/>
            <person name="Cros-Aarteil S."/>
            <person name="Calhoun S."/>
            <person name="Haridas S."/>
            <person name="Kuo A."/>
            <person name="Mondo S."/>
            <person name="Pangilinan J."/>
            <person name="Riley R."/>
            <person name="Labutti K."/>
            <person name="Andreopoulos B."/>
            <person name="Lipzen A."/>
            <person name="Chen C."/>
            <person name="Yanf M."/>
            <person name="Daum C."/>
            <person name="Ng V."/>
            <person name="Clum A."/>
            <person name="Ohm R."/>
            <person name="Martin F."/>
            <person name="Silar P."/>
            <person name="Natvig D."/>
            <person name="Lalanne C."/>
            <person name="Gautier V."/>
            <person name="Ament-Velasquez S.L."/>
            <person name="Kruys A."/>
            <person name="Hutchinson M.I."/>
            <person name="Powell A.J."/>
            <person name="Barry K."/>
            <person name="Miller A.N."/>
            <person name="Grigoriev I.V."/>
            <person name="Debuchy R."/>
            <person name="Gladieux P."/>
            <person name="Thoren M.H."/>
            <person name="Johannesson H."/>
        </authorList>
    </citation>
    <scope>NUCLEOTIDE SEQUENCE</scope>
    <source>
        <strain evidence="2">CBS 757.83</strain>
    </source>
</reference>
<dbReference type="Proteomes" id="UP001305647">
    <property type="component" value="Unassembled WGS sequence"/>
</dbReference>
<feature type="signal peptide" evidence="1">
    <location>
        <begin position="1"/>
        <end position="17"/>
    </location>
</feature>
<proteinExistence type="predicted"/>
<dbReference type="AlphaFoldDB" id="A0AAN6SYS8"/>
<organism evidence="2 3">
    <name type="scientific">Parathielavia hyrcaniae</name>
    <dbReference type="NCBI Taxonomy" id="113614"/>
    <lineage>
        <taxon>Eukaryota</taxon>
        <taxon>Fungi</taxon>
        <taxon>Dikarya</taxon>
        <taxon>Ascomycota</taxon>
        <taxon>Pezizomycotina</taxon>
        <taxon>Sordariomycetes</taxon>
        <taxon>Sordariomycetidae</taxon>
        <taxon>Sordariales</taxon>
        <taxon>Chaetomiaceae</taxon>
        <taxon>Parathielavia</taxon>
    </lineage>
</organism>
<accession>A0AAN6SYS8</accession>
<gene>
    <name evidence="2" type="ORF">N658DRAFT_509556</name>
</gene>
<evidence type="ECO:0000313" key="2">
    <source>
        <dbReference type="EMBL" id="KAK4098383.1"/>
    </source>
</evidence>
<dbReference type="EMBL" id="MU863659">
    <property type="protein sequence ID" value="KAK4098383.1"/>
    <property type="molecule type" value="Genomic_DNA"/>
</dbReference>
<keyword evidence="3" id="KW-1185">Reference proteome</keyword>
<evidence type="ECO:0000313" key="3">
    <source>
        <dbReference type="Proteomes" id="UP001305647"/>
    </source>
</evidence>
<reference evidence="2" key="1">
    <citation type="journal article" date="2023" name="Mol. Phylogenet. Evol.">
        <title>Genome-scale phylogeny and comparative genomics of the fungal order Sordariales.</title>
        <authorList>
            <person name="Hensen N."/>
            <person name="Bonometti L."/>
            <person name="Westerberg I."/>
            <person name="Brannstrom I.O."/>
            <person name="Guillou S."/>
            <person name="Cros-Aarteil S."/>
            <person name="Calhoun S."/>
            <person name="Haridas S."/>
            <person name="Kuo A."/>
            <person name="Mondo S."/>
            <person name="Pangilinan J."/>
            <person name="Riley R."/>
            <person name="LaButti K."/>
            <person name="Andreopoulos B."/>
            <person name="Lipzen A."/>
            <person name="Chen C."/>
            <person name="Yan M."/>
            <person name="Daum C."/>
            <person name="Ng V."/>
            <person name="Clum A."/>
            <person name="Steindorff A."/>
            <person name="Ohm R.A."/>
            <person name="Martin F."/>
            <person name="Silar P."/>
            <person name="Natvig D.O."/>
            <person name="Lalanne C."/>
            <person name="Gautier V."/>
            <person name="Ament-Velasquez S.L."/>
            <person name="Kruys A."/>
            <person name="Hutchinson M.I."/>
            <person name="Powell A.J."/>
            <person name="Barry K."/>
            <person name="Miller A.N."/>
            <person name="Grigoriev I.V."/>
            <person name="Debuchy R."/>
            <person name="Gladieux P."/>
            <person name="Hiltunen Thoren M."/>
            <person name="Johannesson H."/>
        </authorList>
    </citation>
    <scope>NUCLEOTIDE SEQUENCE</scope>
    <source>
        <strain evidence="2">CBS 757.83</strain>
    </source>
</reference>